<dbReference type="GO" id="GO:0006412">
    <property type="term" value="P:translation"/>
    <property type="evidence" value="ECO:0007669"/>
    <property type="project" value="UniProtKB-UniRule"/>
</dbReference>
<keyword evidence="4 7" id="KW-0689">Ribosomal protein</keyword>
<evidence type="ECO:0000256" key="3">
    <source>
        <dbReference type="ARBA" id="ARBA00022884"/>
    </source>
</evidence>
<comment type="function">
    <text evidence="7 9">One of the primary rRNA binding proteins, it binds directly near the 3'-end of the 23S rRNA, where it nucleates assembly of the 50S subunit.</text>
</comment>
<dbReference type="InterPro" id="IPR009000">
    <property type="entry name" value="Transl_B-barrel_sf"/>
</dbReference>
<sequence>MAKVILGKKIGMTQVFSQDGRIIPVTAIEAGPCIIEQVKAEATDGYNAIQIGYGEIKNKNVNKAMKGHFAKAGTSPVRFLRELRVENPGQYQVGQNIDVSVFQAGDKVDVMGVSRGKGFAGTIKRWNFARGPMAHGSKNHRRPASAGAKGPARVFKGKKSPGRLGGARVTVQNLEVVKVDPERNLLLIKGAVPGPKQGLVMVKTAVKAG</sequence>
<dbReference type="InterPro" id="IPR019927">
    <property type="entry name" value="Ribosomal_uL3_bac/org-type"/>
</dbReference>
<dbReference type="PANTHER" id="PTHR11229">
    <property type="entry name" value="50S RIBOSOMAL PROTEIN L3"/>
    <property type="match status" value="1"/>
</dbReference>
<keyword evidence="5 7" id="KW-0687">Ribonucleoprotein</keyword>
<dbReference type="Pfam" id="PF00297">
    <property type="entry name" value="Ribosomal_L3"/>
    <property type="match status" value="1"/>
</dbReference>
<proteinExistence type="inferred from homology"/>
<evidence type="ECO:0000256" key="10">
    <source>
        <dbReference type="SAM" id="MobiDB-lite"/>
    </source>
</evidence>
<dbReference type="FunFam" id="3.30.160.810:FF:000001">
    <property type="entry name" value="50S ribosomal protein L3"/>
    <property type="match status" value="1"/>
</dbReference>
<dbReference type="RefSeq" id="WP_148136460.1">
    <property type="nucleotide sequence ID" value="NZ_CP017634.1"/>
</dbReference>
<dbReference type="OrthoDB" id="9806135at2"/>
<protein>
    <recommendedName>
        <fullName evidence="6 7">Large ribosomal subunit protein uL3</fullName>
    </recommendedName>
</protein>
<accession>A0A3G1KXD1</accession>
<evidence type="ECO:0000256" key="9">
    <source>
        <dbReference type="RuleBase" id="RU003906"/>
    </source>
</evidence>
<gene>
    <name evidence="7" type="primary">rplC</name>
    <name evidence="11" type="ORF">DCMF_22305</name>
</gene>
<dbReference type="AlphaFoldDB" id="A0A3G1KXD1"/>
<evidence type="ECO:0000256" key="5">
    <source>
        <dbReference type="ARBA" id="ARBA00023274"/>
    </source>
</evidence>
<dbReference type="GO" id="GO:0022625">
    <property type="term" value="C:cytosolic large ribosomal subunit"/>
    <property type="evidence" value="ECO:0007669"/>
    <property type="project" value="TreeGrafter"/>
</dbReference>
<dbReference type="HAMAP" id="MF_01325_B">
    <property type="entry name" value="Ribosomal_uL3_B"/>
    <property type="match status" value="1"/>
</dbReference>
<keyword evidence="12" id="KW-1185">Reference proteome</keyword>
<evidence type="ECO:0000256" key="8">
    <source>
        <dbReference type="RuleBase" id="RU003905"/>
    </source>
</evidence>
<evidence type="ECO:0000313" key="12">
    <source>
        <dbReference type="Proteomes" id="UP000323521"/>
    </source>
</evidence>
<evidence type="ECO:0000256" key="4">
    <source>
        <dbReference type="ARBA" id="ARBA00022980"/>
    </source>
</evidence>
<evidence type="ECO:0000256" key="7">
    <source>
        <dbReference type="HAMAP-Rule" id="MF_01325"/>
    </source>
</evidence>
<comment type="similarity">
    <text evidence="1 7 8">Belongs to the universal ribosomal protein uL3 family.</text>
</comment>
<feature type="region of interest" description="Disordered" evidence="10">
    <location>
        <begin position="134"/>
        <end position="162"/>
    </location>
</feature>
<reference evidence="11 12" key="1">
    <citation type="submission" date="2016-10" db="EMBL/GenBank/DDBJ databases">
        <title>Complete Genome Sequence of Peptococcaceae strain DCMF.</title>
        <authorList>
            <person name="Edwards R.J."/>
            <person name="Holland S.I."/>
            <person name="Deshpande N.P."/>
            <person name="Wong Y.K."/>
            <person name="Ertan H."/>
            <person name="Manefield M."/>
            <person name="Russell T.L."/>
            <person name="Lee M.J."/>
        </authorList>
    </citation>
    <scope>NUCLEOTIDE SEQUENCE [LARGE SCALE GENOMIC DNA]</scope>
    <source>
        <strain evidence="11 12">DCMF</strain>
    </source>
</reference>
<name>A0A3G1KXD1_FORW1</name>
<evidence type="ECO:0000256" key="2">
    <source>
        <dbReference type="ARBA" id="ARBA00022730"/>
    </source>
</evidence>
<dbReference type="EMBL" id="CP017634">
    <property type="protein sequence ID" value="ATW27116.1"/>
    <property type="molecule type" value="Genomic_DNA"/>
</dbReference>
<dbReference type="GO" id="GO:0003735">
    <property type="term" value="F:structural constituent of ribosome"/>
    <property type="evidence" value="ECO:0007669"/>
    <property type="project" value="UniProtKB-UniRule"/>
</dbReference>
<keyword evidence="3 7" id="KW-0694">RNA-binding</keyword>
<dbReference type="PROSITE" id="PS00474">
    <property type="entry name" value="RIBOSOMAL_L3"/>
    <property type="match status" value="1"/>
</dbReference>
<dbReference type="SUPFAM" id="SSF50447">
    <property type="entry name" value="Translation proteins"/>
    <property type="match status" value="1"/>
</dbReference>
<dbReference type="Gene3D" id="2.40.30.10">
    <property type="entry name" value="Translation factors"/>
    <property type="match status" value="1"/>
</dbReference>
<organism evidence="11 12">
    <name type="scientific">Formimonas warabiya</name>
    <dbReference type="NCBI Taxonomy" id="1761012"/>
    <lineage>
        <taxon>Bacteria</taxon>
        <taxon>Bacillati</taxon>
        <taxon>Bacillota</taxon>
        <taxon>Clostridia</taxon>
        <taxon>Eubacteriales</taxon>
        <taxon>Peptococcaceae</taxon>
        <taxon>Candidatus Formimonas</taxon>
    </lineage>
</organism>
<dbReference type="KEGG" id="fwa:DCMF_22305"/>
<evidence type="ECO:0000256" key="1">
    <source>
        <dbReference type="ARBA" id="ARBA00006540"/>
    </source>
</evidence>
<evidence type="ECO:0000256" key="6">
    <source>
        <dbReference type="ARBA" id="ARBA00035243"/>
    </source>
</evidence>
<dbReference type="Gene3D" id="3.30.160.810">
    <property type="match status" value="1"/>
</dbReference>
<dbReference type="Proteomes" id="UP000323521">
    <property type="component" value="Chromosome"/>
</dbReference>
<dbReference type="FunFam" id="2.40.30.10:FF:000004">
    <property type="entry name" value="50S ribosomal protein L3"/>
    <property type="match status" value="1"/>
</dbReference>
<dbReference type="GO" id="GO:0019843">
    <property type="term" value="F:rRNA binding"/>
    <property type="evidence" value="ECO:0007669"/>
    <property type="project" value="UniProtKB-UniRule"/>
</dbReference>
<comment type="subunit">
    <text evidence="7 9">Part of the 50S ribosomal subunit. Forms a cluster with proteins L14 and L19.</text>
</comment>
<dbReference type="InterPro" id="IPR019926">
    <property type="entry name" value="Ribosomal_uL3_CS"/>
</dbReference>
<dbReference type="PANTHER" id="PTHR11229:SF16">
    <property type="entry name" value="LARGE RIBOSOMAL SUBUNIT PROTEIN UL3C"/>
    <property type="match status" value="1"/>
</dbReference>
<keyword evidence="2 7" id="KW-0699">rRNA-binding</keyword>
<dbReference type="InterPro" id="IPR000597">
    <property type="entry name" value="Ribosomal_uL3"/>
</dbReference>
<evidence type="ECO:0000313" key="11">
    <source>
        <dbReference type="EMBL" id="ATW27116.1"/>
    </source>
</evidence>
<dbReference type="NCBIfam" id="TIGR03625">
    <property type="entry name" value="L3_bact"/>
    <property type="match status" value="1"/>
</dbReference>